<dbReference type="EMBL" id="JYDH01000077">
    <property type="protein sequence ID" value="KRY33737.1"/>
    <property type="molecule type" value="Genomic_DNA"/>
</dbReference>
<comment type="caution">
    <text evidence="1">The sequence shown here is derived from an EMBL/GenBank/DDBJ whole genome shotgun (WGS) entry which is preliminary data.</text>
</comment>
<reference evidence="1 2" key="1">
    <citation type="submission" date="2015-01" db="EMBL/GenBank/DDBJ databases">
        <title>Evolution of Trichinella species and genotypes.</title>
        <authorList>
            <person name="Korhonen P.K."/>
            <person name="Edoardo P."/>
            <person name="Giuseppe L.R."/>
            <person name="Gasser R.B."/>
        </authorList>
    </citation>
    <scope>NUCLEOTIDE SEQUENCE [LARGE SCALE GENOMIC DNA]</scope>
    <source>
        <strain evidence="1">ISS3</strain>
    </source>
</reference>
<name>A0A0V1B9U3_TRISP</name>
<sequence>MKQIGRTQMVKCEAGTELPSTPDRRKQWTIYLFVTTPKKNNGCYTGQRWLLFGFCIANEVSCKPIRAIFGMPMCVGHQTLTGYNFIVQTWMPQHYMAILALQVYCWIIDGKSSITKKSPAAETKAGFVDALVRILMHYEKEILAFRLHKHALRLLKEQMKSSHSPESMRRELHTTGCYTRLVAISQSSFTPDEVPIVCPLDYGLLFLIGCSLIGYTEFER</sequence>
<accession>A0A0V1B9U3</accession>
<dbReference type="InParanoid" id="A0A0V1B9U3"/>
<evidence type="ECO:0000313" key="1">
    <source>
        <dbReference type="EMBL" id="KRY33737.1"/>
    </source>
</evidence>
<gene>
    <name evidence="1" type="ORF">T01_4983</name>
</gene>
<evidence type="ECO:0000313" key="2">
    <source>
        <dbReference type="Proteomes" id="UP000054776"/>
    </source>
</evidence>
<keyword evidence="2" id="KW-1185">Reference proteome</keyword>
<dbReference type="AlphaFoldDB" id="A0A0V1B9U3"/>
<dbReference type="Proteomes" id="UP000054776">
    <property type="component" value="Unassembled WGS sequence"/>
</dbReference>
<organism evidence="1 2">
    <name type="scientific">Trichinella spiralis</name>
    <name type="common">Trichina worm</name>
    <dbReference type="NCBI Taxonomy" id="6334"/>
    <lineage>
        <taxon>Eukaryota</taxon>
        <taxon>Metazoa</taxon>
        <taxon>Ecdysozoa</taxon>
        <taxon>Nematoda</taxon>
        <taxon>Enoplea</taxon>
        <taxon>Dorylaimia</taxon>
        <taxon>Trichinellida</taxon>
        <taxon>Trichinellidae</taxon>
        <taxon>Trichinella</taxon>
    </lineage>
</organism>
<protein>
    <submittedName>
        <fullName evidence="1">Uncharacterized protein</fullName>
    </submittedName>
</protein>
<proteinExistence type="predicted"/>